<sequence>MSGRHAAPRRAEPRRPARRRAASRRTAPRPTRPWTPVVVALVGALGLVGGLGTQAYWNDVETVSGATITSGSLDLLVEGQQSYTWTALDLPNIAPGESTAKVLTLNNAGTTPFTVSITASATASVVALRDAMRVTVVPAGTVSQTSAVYPRAESCTGTASFGPAALTGSETTVLTESDVIDPWDSLTICVRLHLDLAADNSTKSSTYTPTFTITATQVAP</sequence>
<dbReference type="Gene3D" id="2.60.40.10">
    <property type="entry name" value="Immunoglobulins"/>
    <property type="match status" value="1"/>
</dbReference>
<dbReference type="InterPro" id="IPR022121">
    <property type="entry name" value="Peptidase_M73_camelysin"/>
</dbReference>
<organism evidence="2">
    <name type="scientific">freshwater metagenome</name>
    <dbReference type="NCBI Taxonomy" id="449393"/>
    <lineage>
        <taxon>unclassified sequences</taxon>
        <taxon>metagenomes</taxon>
        <taxon>ecological metagenomes</taxon>
    </lineage>
</organism>
<dbReference type="InterPro" id="IPR023833">
    <property type="entry name" value="Signal_pept_SipW-depend-type"/>
</dbReference>
<dbReference type="NCBIfam" id="TIGR04088">
    <property type="entry name" value="cognate_SipW"/>
    <property type="match status" value="1"/>
</dbReference>
<feature type="region of interest" description="Disordered" evidence="1">
    <location>
        <begin position="1"/>
        <end position="32"/>
    </location>
</feature>
<dbReference type="EMBL" id="CAEZYQ010000007">
    <property type="protein sequence ID" value="CAB4738839.1"/>
    <property type="molecule type" value="Genomic_DNA"/>
</dbReference>
<proteinExistence type="predicted"/>
<accession>A0A6J6SXH0</accession>
<evidence type="ECO:0000256" key="1">
    <source>
        <dbReference type="SAM" id="MobiDB-lite"/>
    </source>
</evidence>
<dbReference type="AlphaFoldDB" id="A0A6J6SXH0"/>
<name>A0A6J6SXH0_9ZZZZ</name>
<dbReference type="Pfam" id="PF12389">
    <property type="entry name" value="Peptidase_M73"/>
    <property type="match status" value="1"/>
</dbReference>
<protein>
    <submittedName>
        <fullName evidence="2">Unannotated protein</fullName>
    </submittedName>
</protein>
<dbReference type="InterPro" id="IPR013783">
    <property type="entry name" value="Ig-like_fold"/>
</dbReference>
<evidence type="ECO:0000313" key="2">
    <source>
        <dbReference type="EMBL" id="CAB4738839.1"/>
    </source>
</evidence>
<gene>
    <name evidence="2" type="ORF">UFOPK2761_01107</name>
</gene>
<reference evidence="2" key="1">
    <citation type="submission" date="2020-05" db="EMBL/GenBank/DDBJ databases">
        <authorList>
            <person name="Chiriac C."/>
            <person name="Salcher M."/>
            <person name="Ghai R."/>
            <person name="Kavagutti S V."/>
        </authorList>
    </citation>
    <scope>NUCLEOTIDE SEQUENCE</scope>
</reference>
<feature type="compositionally biased region" description="Basic residues" evidence="1">
    <location>
        <begin position="16"/>
        <end position="27"/>
    </location>
</feature>